<name>A0A6L2JF45_TANCI</name>
<evidence type="ECO:0000259" key="1">
    <source>
        <dbReference type="Pfam" id="PF07727"/>
    </source>
</evidence>
<organism evidence="2">
    <name type="scientific">Tanacetum cinerariifolium</name>
    <name type="common">Dalmatian daisy</name>
    <name type="synonym">Chrysanthemum cinerariifolium</name>
    <dbReference type="NCBI Taxonomy" id="118510"/>
    <lineage>
        <taxon>Eukaryota</taxon>
        <taxon>Viridiplantae</taxon>
        <taxon>Streptophyta</taxon>
        <taxon>Embryophyta</taxon>
        <taxon>Tracheophyta</taxon>
        <taxon>Spermatophyta</taxon>
        <taxon>Magnoliopsida</taxon>
        <taxon>eudicotyledons</taxon>
        <taxon>Gunneridae</taxon>
        <taxon>Pentapetalae</taxon>
        <taxon>asterids</taxon>
        <taxon>campanulids</taxon>
        <taxon>Asterales</taxon>
        <taxon>Asteraceae</taxon>
        <taxon>Asteroideae</taxon>
        <taxon>Anthemideae</taxon>
        <taxon>Anthemidinae</taxon>
        <taxon>Tanacetum</taxon>
    </lineage>
</organism>
<sequence>MVTCAQVGIVKTNPRFHGHTFHNSLILKSPFVALSDPNWRDAMYDEYNALIKNSTWILVPKPPNVNVVRSMSLFRDKYHADGSLSRYKARLVANVCSQQFGIDCDETFSPIVKPATIRNVLSLTLSRGWPIHQLDVKNAFLNGDLSETGYMYQPPCFMILVFHIMFAGYRDPYTG</sequence>
<reference evidence="2" key="1">
    <citation type="journal article" date="2019" name="Sci. Rep.">
        <title>Draft genome of Tanacetum cinerariifolium, the natural source of mosquito coil.</title>
        <authorList>
            <person name="Yamashiro T."/>
            <person name="Shiraishi A."/>
            <person name="Satake H."/>
            <person name="Nakayama K."/>
        </authorList>
    </citation>
    <scope>NUCLEOTIDE SEQUENCE</scope>
</reference>
<protein>
    <submittedName>
        <fullName evidence="2">Ribonuclease H-like domain-containing protein</fullName>
    </submittedName>
</protein>
<dbReference type="Pfam" id="PF07727">
    <property type="entry name" value="RVT_2"/>
    <property type="match status" value="1"/>
</dbReference>
<evidence type="ECO:0000313" key="2">
    <source>
        <dbReference type="EMBL" id="GEU35633.1"/>
    </source>
</evidence>
<proteinExistence type="predicted"/>
<dbReference type="EMBL" id="BKCJ010000712">
    <property type="protein sequence ID" value="GEU35633.1"/>
    <property type="molecule type" value="Genomic_DNA"/>
</dbReference>
<accession>A0A6L2JF45</accession>
<dbReference type="InterPro" id="IPR013103">
    <property type="entry name" value="RVT_2"/>
</dbReference>
<feature type="domain" description="Reverse transcriptase Ty1/copia-type" evidence="1">
    <location>
        <begin position="53"/>
        <end position="159"/>
    </location>
</feature>
<comment type="caution">
    <text evidence="2">The sequence shown here is derived from an EMBL/GenBank/DDBJ whole genome shotgun (WGS) entry which is preliminary data.</text>
</comment>
<gene>
    <name evidence="2" type="ORF">Tci_007611</name>
</gene>
<dbReference type="AlphaFoldDB" id="A0A6L2JF45"/>